<accession>A0ABZ2M2E3</accession>
<gene>
    <name evidence="1" type="ORF">LZC94_47755</name>
</gene>
<dbReference type="Proteomes" id="UP001370348">
    <property type="component" value="Chromosome"/>
</dbReference>
<evidence type="ECO:0000313" key="1">
    <source>
        <dbReference type="EMBL" id="WXB15506.1"/>
    </source>
</evidence>
<protein>
    <recommendedName>
        <fullName evidence="3">Adhesin domain-containing protein</fullName>
    </recommendedName>
</protein>
<proteinExistence type="predicted"/>
<evidence type="ECO:0000313" key="2">
    <source>
        <dbReference type="Proteomes" id="UP001370348"/>
    </source>
</evidence>
<dbReference type="RefSeq" id="WP_394825135.1">
    <property type="nucleotide sequence ID" value="NZ_CP089984.1"/>
</dbReference>
<sequence length="256" mass="27215">MIAPEDKEAARSTHCPLVLEEHPLLHIETQFAQLDVVPSAPGETPFIALVGERIEGLAIAIDPSGGITRVRVLHSWKPGDPDRDGGGNDDENGWNAAFWENVLKATFHARVIAHVPPSVRARLRSAAARVHVERLSGCDLSIESQAASISLGNVSGKVRLETRAGRIDGHGLAGSFDVTTHAGVIRLGVRALDPGTHRVRGSDAVRVELAPGIPLQIHARTPIGSPQLDYPSVTGAPIVLDVEAKHGEIQISPPSQ</sequence>
<evidence type="ECO:0008006" key="3">
    <source>
        <dbReference type="Google" id="ProtNLM"/>
    </source>
</evidence>
<name>A0ABZ2M2E3_9BACT</name>
<keyword evidence="2" id="KW-1185">Reference proteome</keyword>
<dbReference type="EMBL" id="CP089984">
    <property type="protein sequence ID" value="WXB15506.1"/>
    <property type="molecule type" value="Genomic_DNA"/>
</dbReference>
<reference evidence="1 2" key="1">
    <citation type="submission" date="2021-12" db="EMBL/GenBank/DDBJ databases">
        <title>Discovery of the Pendulisporaceae a myxobacterial family with distinct sporulation behavior and unique specialized metabolism.</title>
        <authorList>
            <person name="Garcia R."/>
            <person name="Popoff A."/>
            <person name="Bader C.D."/>
            <person name="Loehr J."/>
            <person name="Walesch S."/>
            <person name="Walt C."/>
            <person name="Boldt J."/>
            <person name="Bunk B."/>
            <person name="Haeckl F.J.F.P.J."/>
            <person name="Gunesch A.P."/>
            <person name="Birkelbach J."/>
            <person name="Nuebel U."/>
            <person name="Pietschmann T."/>
            <person name="Bach T."/>
            <person name="Mueller R."/>
        </authorList>
    </citation>
    <scope>NUCLEOTIDE SEQUENCE [LARGE SCALE GENOMIC DNA]</scope>
    <source>
        <strain evidence="1 2">MSr11954</strain>
    </source>
</reference>
<organism evidence="1 2">
    <name type="scientific">Pendulispora albinea</name>
    <dbReference type="NCBI Taxonomy" id="2741071"/>
    <lineage>
        <taxon>Bacteria</taxon>
        <taxon>Pseudomonadati</taxon>
        <taxon>Myxococcota</taxon>
        <taxon>Myxococcia</taxon>
        <taxon>Myxococcales</taxon>
        <taxon>Sorangiineae</taxon>
        <taxon>Pendulisporaceae</taxon>
        <taxon>Pendulispora</taxon>
    </lineage>
</organism>